<dbReference type="Gene3D" id="1.25.40.20">
    <property type="entry name" value="Ankyrin repeat-containing domain"/>
    <property type="match status" value="1"/>
</dbReference>
<dbReference type="VEuPathDB" id="TrichDB:TVAG_448770"/>
<protein>
    <submittedName>
        <fullName evidence="2">Uncharacterized protein</fullName>
    </submittedName>
</protein>
<accession>A2FZ32</accession>
<dbReference type="PANTHER" id="PTHR24159">
    <property type="match status" value="1"/>
</dbReference>
<dbReference type="Proteomes" id="UP000001542">
    <property type="component" value="Unassembled WGS sequence"/>
</dbReference>
<keyword evidence="1" id="KW-1133">Transmembrane helix</keyword>
<dbReference type="RefSeq" id="XP_001302776.1">
    <property type="nucleotide sequence ID" value="XM_001302775.1"/>
</dbReference>
<reference evidence="2" key="2">
    <citation type="journal article" date="2007" name="Science">
        <title>Draft genome sequence of the sexually transmitted pathogen Trichomonas vaginalis.</title>
        <authorList>
            <person name="Carlton J.M."/>
            <person name="Hirt R.P."/>
            <person name="Silva J.C."/>
            <person name="Delcher A.L."/>
            <person name="Schatz M."/>
            <person name="Zhao Q."/>
            <person name="Wortman J.R."/>
            <person name="Bidwell S.L."/>
            <person name="Alsmark U.C.M."/>
            <person name="Besteiro S."/>
            <person name="Sicheritz-Ponten T."/>
            <person name="Noel C.J."/>
            <person name="Dacks J.B."/>
            <person name="Foster P.G."/>
            <person name="Simillion C."/>
            <person name="Van de Peer Y."/>
            <person name="Miranda-Saavedra D."/>
            <person name="Barton G.J."/>
            <person name="Westrop G.D."/>
            <person name="Mueller S."/>
            <person name="Dessi D."/>
            <person name="Fiori P.L."/>
            <person name="Ren Q."/>
            <person name="Paulsen I."/>
            <person name="Zhang H."/>
            <person name="Bastida-Corcuera F.D."/>
            <person name="Simoes-Barbosa A."/>
            <person name="Brown M.T."/>
            <person name="Hayes R.D."/>
            <person name="Mukherjee M."/>
            <person name="Okumura C.Y."/>
            <person name="Schneider R."/>
            <person name="Smith A.J."/>
            <person name="Vanacova S."/>
            <person name="Villalvazo M."/>
            <person name="Haas B.J."/>
            <person name="Pertea M."/>
            <person name="Feldblyum T.V."/>
            <person name="Utterback T.R."/>
            <person name="Shu C.L."/>
            <person name="Osoegawa K."/>
            <person name="de Jong P.J."/>
            <person name="Hrdy I."/>
            <person name="Horvathova L."/>
            <person name="Zubacova Z."/>
            <person name="Dolezal P."/>
            <person name="Malik S.B."/>
            <person name="Logsdon J.M. Jr."/>
            <person name="Henze K."/>
            <person name="Gupta A."/>
            <person name="Wang C.C."/>
            <person name="Dunne R.L."/>
            <person name="Upcroft J.A."/>
            <person name="Upcroft P."/>
            <person name="White O."/>
            <person name="Salzberg S.L."/>
            <person name="Tang P."/>
            <person name="Chiu C.-H."/>
            <person name="Lee Y.-S."/>
            <person name="Embley T.M."/>
            <person name="Coombs G.H."/>
            <person name="Mottram J.C."/>
            <person name="Tachezy J."/>
            <person name="Fraser-Liggett C.M."/>
            <person name="Johnson P.J."/>
        </authorList>
    </citation>
    <scope>NUCLEOTIDE SEQUENCE [LARGE SCALE GENOMIC DNA]</scope>
    <source>
        <strain evidence="2">G3</strain>
    </source>
</reference>
<evidence type="ECO:0000313" key="2">
    <source>
        <dbReference type="EMBL" id="EAX89846.1"/>
    </source>
</evidence>
<dbReference type="VEuPathDB" id="TrichDB:TVAGG3_0750870"/>
<dbReference type="SUPFAM" id="SSF48403">
    <property type="entry name" value="Ankyrin repeat"/>
    <property type="match status" value="1"/>
</dbReference>
<gene>
    <name evidence="2" type="ORF">TVAG_448770</name>
</gene>
<keyword evidence="1" id="KW-0472">Membrane</keyword>
<dbReference type="AlphaFoldDB" id="A2FZ32"/>
<dbReference type="PANTHER" id="PTHR24159:SF5">
    <property type="entry name" value="ANK_REP_REGION DOMAIN-CONTAINING PROTEIN"/>
    <property type="match status" value="1"/>
</dbReference>
<proteinExistence type="predicted"/>
<evidence type="ECO:0000313" key="3">
    <source>
        <dbReference type="Proteomes" id="UP000001542"/>
    </source>
</evidence>
<name>A2FZ32_TRIV3</name>
<dbReference type="EMBL" id="DS114161">
    <property type="protein sequence ID" value="EAX89846.1"/>
    <property type="molecule type" value="Genomic_DNA"/>
</dbReference>
<reference evidence="2" key="1">
    <citation type="submission" date="2006-10" db="EMBL/GenBank/DDBJ databases">
        <authorList>
            <person name="Amadeo P."/>
            <person name="Zhao Q."/>
            <person name="Wortman J."/>
            <person name="Fraser-Liggett C."/>
            <person name="Carlton J."/>
        </authorList>
    </citation>
    <scope>NUCLEOTIDE SEQUENCE</scope>
    <source>
        <strain evidence="2">G3</strain>
    </source>
</reference>
<dbReference type="InParanoid" id="A2FZ32"/>
<keyword evidence="1" id="KW-0812">Transmembrane</keyword>
<organism evidence="2 3">
    <name type="scientific">Trichomonas vaginalis (strain ATCC PRA-98 / G3)</name>
    <dbReference type="NCBI Taxonomy" id="412133"/>
    <lineage>
        <taxon>Eukaryota</taxon>
        <taxon>Metamonada</taxon>
        <taxon>Parabasalia</taxon>
        <taxon>Trichomonadida</taxon>
        <taxon>Trichomonadidae</taxon>
        <taxon>Trichomonas</taxon>
    </lineage>
</organism>
<feature type="transmembrane region" description="Helical" evidence="1">
    <location>
        <begin position="277"/>
        <end position="302"/>
    </location>
</feature>
<keyword evidence="3" id="KW-1185">Reference proteome</keyword>
<dbReference type="KEGG" id="tva:4747522"/>
<evidence type="ECO:0000256" key="1">
    <source>
        <dbReference type="SAM" id="Phobius"/>
    </source>
</evidence>
<sequence length="305" mass="36018">MEEEIRNSKPLEVFEYPIQASNIIWEVDSSNLAESMTKIINLIKDKKIPVQMALYLIDCTSVLKRKLIAEYTEFYEKISKKFSIMIRPFNFKMAILLYYRGLKFDKFSPEVDTKYYETVDPQSKQEEILNIYSKDSPLYYIAWDKIDELKAKFPDIDINEQINREVTPLECAIQYGSELCFNYFRNLGAQYTKKCARCAIKGGNKNIIMQLIEDGQIFDYLIEDAFDYRNYELAEYLNTNFKQNESQIAEIMYFGNYEVVSYLLSQNADLKGAKFDILFLFIFIVVLKNSLSFNIFHCFILFSFF</sequence>
<dbReference type="SMR" id="A2FZ32"/>
<dbReference type="InterPro" id="IPR036770">
    <property type="entry name" value="Ankyrin_rpt-contain_sf"/>
</dbReference>